<evidence type="ECO:0000256" key="4">
    <source>
        <dbReference type="ARBA" id="ARBA00023239"/>
    </source>
</evidence>
<dbReference type="EMBL" id="KQ965740">
    <property type="protein sequence ID" value="KXS19053.1"/>
    <property type="molecule type" value="Genomic_DNA"/>
</dbReference>
<dbReference type="InterPro" id="IPR006913">
    <property type="entry name" value="CENP-V/GFA"/>
</dbReference>
<protein>
    <recommendedName>
        <fullName evidence="6">CENP-V/GFA domain-containing protein</fullName>
    </recommendedName>
</protein>
<evidence type="ECO:0000313" key="8">
    <source>
        <dbReference type="Proteomes" id="UP000070544"/>
    </source>
</evidence>
<dbReference type="PANTHER" id="PTHR33337">
    <property type="entry name" value="GFA DOMAIN-CONTAINING PROTEIN"/>
    <property type="match status" value="1"/>
</dbReference>
<sequence>MFREFSCPCGSVKITTLAPPLMMTVCHCSDCTRIHSAPMIEAAIFKETDVTISGATDTFTSDPDREDKTVRHSCAKCHVPVFIHPPKQFGVRTLFPPTCSDRGVGWWKPMAHVYCEGRLDTFLTPACIMDGVPKYLDRPGLMMGSDRLIPVPDGGALQSLIEPLRAKYWSFWILTALLVAGARNYLYHRSA</sequence>
<dbReference type="OrthoDB" id="9970124at2759"/>
<comment type="similarity">
    <text evidence="1">Belongs to the Gfa family.</text>
</comment>
<keyword evidence="5" id="KW-0472">Membrane</keyword>
<keyword evidence="8" id="KW-1185">Reference proteome</keyword>
<evidence type="ECO:0000256" key="2">
    <source>
        <dbReference type="ARBA" id="ARBA00022723"/>
    </source>
</evidence>
<keyword evidence="5" id="KW-0812">Transmembrane</keyword>
<reference evidence="7 8" key="1">
    <citation type="journal article" date="2015" name="Genome Biol. Evol.">
        <title>Phylogenomic analyses indicate that early fungi evolved digesting cell walls of algal ancestors of land plants.</title>
        <authorList>
            <person name="Chang Y."/>
            <person name="Wang S."/>
            <person name="Sekimoto S."/>
            <person name="Aerts A.L."/>
            <person name="Choi C."/>
            <person name="Clum A."/>
            <person name="LaButti K.M."/>
            <person name="Lindquist E.A."/>
            <person name="Yee Ngan C."/>
            <person name="Ohm R.A."/>
            <person name="Salamov A.A."/>
            <person name="Grigoriev I.V."/>
            <person name="Spatafora J.W."/>
            <person name="Berbee M.L."/>
        </authorList>
    </citation>
    <scope>NUCLEOTIDE SEQUENCE [LARGE SCALE GENOMIC DNA]</scope>
    <source>
        <strain evidence="7 8">JEL478</strain>
    </source>
</reference>
<dbReference type="GO" id="GO:0016846">
    <property type="term" value="F:carbon-sulfur lyase activity"/>
    <property type="evidence" value="ECO:0007669"/>
    <property type="project" value="InterPro"/>
</dbReference>
<dbReference type="GO" id="GO:0046872">
    <property type="term" value="F:metal ion binding"/>
    <property type="evidence" value="ECO:0007669"/>
    <property type="project" value="UniProtKB-KW"/>
</dbReference>
<evidence type="ECO:0000313" key="7">
    <source>
        <dbReference type="EMBL" id="KXS19053.1"/>
    </source>
</evidence>
<keyword evidence="5" id="KW-1133">Transmembrane helix</keyword>
<dbReference type="SUPFAM" id="SSF51316">
    <property type="entry name" value="Mss4-like"/>
    <property type="match status" value="1"/>
</dbReference>
<dbReference type="Proteomes" id="UP000070544">
    <property type="component" value="Unassembled WGS sequence"/>
</dbReference>
<dbReference type="AlphaFoldDB" id="A0A139ARA6"/>
<feature type="transmembrane region" description="Helical" evidence="5">
    <location>
        <begin position="168"/>
        <end position="186"/>
    </location>
</feature>
<dbReference type="Pfam" id="PF04828">
    <property type="entry name" value="GFA"/>
    <property type="match status" value="1"/>
</dbReference>
<name>A0A139ARA6_GONPJ</name>
<organism evidence="7 8">
    <name type="scientific">Gonapodya prolifera (strain JEL478)</name>
    <name type="common">Monoblepharis prolifera</name>
    <dbReference type="NCBI Taxonomy" id="1344416"/>
    <lineage>
        <taxon>Eukaryota</taxon>
        <taxon>Fungi</taxon>
        <taxon>Fungi incertae sedis</taxon>
        <taxon>Chytridiomycota</taxon>
        <taxon>Chytridiomycota incertae sedis</taxon>
        <taxon>Monoblepharidomycetes</taxon>
        <taxon>Monoblepharidales</taxon>
        <taxon>Gonapodyaceae</taxon>
        <taxon>Gonapodya</taxon>
    </lineage>
</organism>
<feature type="domain" description="CENP-V/GFA" evidence="6">
    <location>
        <begin position="2"/>
        <end position="108"/>
    </location>
</feature>
<gene>
    <name evidence="7" type="ORF">M427DRAFT_53503</name>
</gene>
<dbReference type="PANTHER" id="PTHR33337:SF40">
    <property type="entry name" value="CENP-V_GFA DOMAIN-CONTAINING PROTEIN-RELATED"/>
    <property type="match status" value="1"/>
</dbReference>
<dbReference type="InterPro" id="IPR011057">
    <property type="entry name" value="Mss4-like_sf"/>
</dbReference>
<keyword evidence="2" id="KW-0479">Metal-binding</keyword>
<dbReference type="PROSITE" id="PS51891">
    <property type="entry name" value="CENP_V_GFA"/>
    <property type="match status" value="1"/>
</dbReference>
<evidence type="ECO:0000256" key="1">
    <source>
        <dbReference type="ARBA" id="ARBA00005495"/>
    </source>
</evidence>
<evidence type="ECO:0000256" key="3">
    <source>
        <dbReference type="ARBA" id="ARBA00022833"/>
    </source>
</evidence>
<evidence type="ECO:0000259" key="6">
    <source>
        <dbReference type="PROSITE" id="PS51891"/>
    </source>
</evidence>
<dbReference type="Gene3D" id="3.90.1590.10">
    <property type="entry name" value="glutathione-dependent formaldehyde- activating enzyme (gfa)"/>
    <property type="match status" value="1"/>
</dbReference>
<evidence type="ECO:0000256" key="5">
    <source>
        <dbReference type="SAM" id="Phobius"/>
    </source>
</evidence>
<accession>A0A139ARA6</accession>
<keyword evidence="3" id="KW-0862">Zinc</keyword>
<keyword evidence="4" id="KW-0456">Lyase</keyword>
<proteinExistence type="inferred from homology"/>